<evidence type="ECO:0000313" key="16">
    <source>
        <dbReference type="Proteomes" id="UP000295367"/>
    </source>
</evidence>
<comment type="caution">
    <text evidence="15">The sequence shown here is derived from an EMBL/GenBank/DDBJ whole genome shotgun (WGS) entry which is preliminary data.</text>
</comment>
<evidence type="ECO:0000256" key="13">
    <source>
        <dbReference type="RuleBase" id="RU364091"/>
    </source>
</evidence>
<comment type="similarity">
    <text evidence="2 13">Belongs to the type III secretion exporter family.</text>
</comment>
<keyword evidence="16" id="KW-1185">Reference proteome</keyword>
<name>A0A4R3YJ63_9PROT</name>
<evidence type="ECO:0000256" key="1">
    <source>
        <dbReference type="ARBA" id="ARBA00004651"/>
    </source>
</evidence>
<organism evidence="15 16">
    <name type="scientific">Sulfurirhabdus autotrophica</name>
    <dbReference type="NCBI Taxonomy" id="1706046"/>
    <lineage>
        <taxon>Bacteria</taxon>
        <taxon>Pseudomonadati</taxon>
        <taxon>Pseudomonadota</taxon>
        <taxon>Betaproteobacteria</taxon>
        <taxon>Nitrosomonadales</taxon>
        <taxon>Sulfuricellaceae</taxon>
        <taxon>Sulfurirhabdus</taxon>
    </lineage>
</organism>
<dbReference type="Gene3D" id="6.10.250.2080">
    <property type="match status" value="1"/>
</dbReference>
<keyword evidence="4 13" id="KW-0813">Transport</keyword>
<keyword evidence="10 13" id="KW-0472">Membrane</keyword>
<sequence>MAEDSDLEKTEPASPRRIEEAREKGQIARSRELTTFAGLLASAGGLILMGPTLIDRLSAVMRHGLTLSREDIFNTTLMLTRLHQASQEILIAFLPFLLLMAVAAVASSIMLSGWMFSFQALTPDIKRLNLFKGMARMFSSHSLVELAKAVAKSALIGGVGAWFIWHNVDVMLSLLTIPLDEGMGQVIRLMGNTLLFVSGSMILIVAIDVPFQLWEHSKKLKMTKEEVRKEAKESEGDPQLKARIRSMQREMARRRMMSEVPKADVIVTNPTHYAVALRYQDKAMSAPQVVAKGAHLLAERIIELGKENRIPILRTPPLARALYRHAEMGEEIPSELYTAVAEVLAYIYQLRQYDTRGGAIPQAPGDLPVPENLDPGTEE</sequence>
<dbReference type="AlphaFoldDB" id="A0A4R3YJ63"/>
<keyword evidence="15" id="KW-0969">Cilium</keyword>
<dbReference type="GO" id="GO:0005886">
    <property type="term" value="C:plasma membrane"/>
    <property type="evidence" value="ECO:0007669"/>
    <property type="project" value="UniProtKB-SubCell"/>
</dbReference>
<feature type="transmembrane region" description="Helical" evidence="13">
    <location>
        <begin position="89"/>
        <end position="122"/>
    </location>
</feature>
<comment type="caution">
    <text evidence="13">Lacks conserved residue(s) required for the propagation of feature annotation.</text>
</comment>
<feature type="transmembrane region" description="Helical" evidence="13">
    <location>
        <begin position="33"/>
        <end position="54"/>
    </location>
</feature>
<evidence type="ECO:0000313" key="15">
    <source>
        <dbReference type="EMBL" id="TCV90743.1"/>
    </source>
</evidence>
<dbReference type="InterPro" id="IPR029025">
    <property type="entry name" value="T3SS_substrate_exporter_C"/>
</dbReference>
<dbReference type="InterPro" id="IPR006136">
    <property type="entry name" value="FlhB"/>
</dbReference>
<dbReference type="SUPFAM" id="SSF160544">
    <property type="entry name" value="EscU C-terminal domain-like"/>
    <property type="match status" value="1"/>
</dbReference>
<comment type="subcellular location">
    <subcellularLocation>
        <location evidence="1">Cell membrane</location>
        <topology evidence="1">Multi-pass membrane protein</topology>
    </subcellularLocation>
</comment>
<feature type="region of interest" description="Disordered" evidence="14">
    <location>
        <begin position="359"/>
        <end position="379"/>
    </location>
</feature>
<comment type="function">
    <text evidence="12 13">Required for formation of the rod structure in the basal body of the flagellar apparatus. Together with FliI and FliH, may constitute the export apparatus of flagellin.</text>
</comment>
<evidence type="ECO:0000256" key="14">
    <source>
        <dbReference type="SAM" id="MobiDB-lite"/>
    </source>
</evidence>
<dbReference type="GO" id="GO:0009306">
    <property type="term" value="P:protein secretion"/>
    <property type="evidence" value="ECO:0007669"/>
    <property type="project" value="InterPro"/>
</dbReference>
<keyword evidence="7 13" id="KW-1005">Bacterial flagellum biogenesis</keyword>
<evidence type="ECO:0000256" key="10">
    <source>
        <dbReference type="ARBA" id="ARBA00023136"/>
    </source>
</evidence>
<dbReference type="RefSeq" id="WP_124947365.1">
    <property type="nucleotide sequence ID" value="NZ_BHVT01000073.1"/>
</dbReference>
<dbReference type="Pfam" id="PF01312">
    <property type="entry name" value="Bac_export_2"/>
    <property type="match status" value="1"/>
</dbReference>
<keyword evidence="6 13" id="KW-0812">Transmembrane</keyword>
<feature type="transmembrane region" description="Helical" evidence="13">
    <location>
        <begin position="193"/>
        <end position="214"/>
    </location>
</feature>
<accession>A0A4R3YJ63</accession>
<proteinExistence type="inferred from homology"/>
<keyword evidence="8 13" id="KW-0653">Protein transport</keyword>
<keyword evidence="9 13" id="KW-1133">Transmembrane helix</keyword>
<evidence type="ECO:0000256" key="8">
    <source>
        <dbReference type="ARBA" id="ARBA00022927"/>
    </source>
</evidence>
<keyword evidence="15" id="KW-0282">Flagellum</keyword>
<evidence type="ECO:0000256" key="6">
    <source>
        <dbReference type="ARBA" id="ARBA00022692"/>
    </source>
</evidence>
<reference evidence="15 16" key="1">
    <citation type="submission" date="2019-03" db="EMBL/GenBank/DDBJ databases">
        <title>Genomic Encyclopedia of Type Strains, Phase IV (KMG-IV): sequencing the most valuable type-strain genomes for metagenomic binning, comparative biology and taxonomic classification.</title>
        <authorList>
            <person name="Goeker M."/>
        </authorList>
    </citation>
    <scope>NUCLEOTIDE SEQUENCE [LARGE SCALE GENOMIC DNA]</scope>
    <source>
        <strain evidence="15 16">DSM 100309</strain>
    </source>
</reference>
<dbReference type="OrthoDB" id="9807950at2"/>
<feature type="compositionally biased region" description="Basic and acidic residues" evidence="14">
    <location>
        <begin position="7"/>
        <end position="24"/>
    </location>
</feature>
<dbReference type="PANTHER" id="PTHR30531">
    <property type="entry name" value="FLAGELLAR BIOSYNTHETIC PROTEIN FLHB"/>
    <property type="match status" value="1"/>
</dbReference>
<dbReference type="PANTHER" id="PTHR30531:SF12">
    <property type="entry name" value="FLAGELLAR BIOSYNTHETIC PROTEIN FLHB"/>
    <property type="match status" value="1"/>
</dbReference>
<dbReference type="Gene3D" id="3.40.1690.10">
    <property type="entry name" value="secretion proteins EscU"/>
    <property type="match status" value="1"/>
</dbReference>
<evidence type="ECO:0000256" key="9">
    <source>
        <dbReference type="ARBA" id="ARBA00022989"/>
    </source>
</evidence>
<evidence type="ECO:0000256" key="11">
    <source>
        <dbReference type="ARBA" id="ARBA00023225"/>
    </source>
</evidence>
<dbReference type="EMBL" id="SMCO01000001">
    <property type="protein sequence ID" value="TCV90743.1"/>
    <property type="molecule type" value="Genomic_DNA"/>
</dbReference>
<keyword evidence="5 13" id="KW-1003">Cell membrane</keyword>
<dbReference type="GO" id="GO:0044780">
    <property type="term" value="P:bacterial-type flagellum assembly"/>
    <property type="evidence" value="ECO:0007669"/>
    <property type="project" value="InterPro"/>
</dbReference>
<evidence type="ECO:0000256" key="7">
    <source>
        <dbReference type="ARBA" id="ARBA00022795"/>
    </source>
</evidence>
<dbReference type="Proteomes" id="UP000295367">
    <property type="component" value="Unassembled WGS sequence"/>
</dbReference>
<keyword evidence="11 13" id="KW-1006">Bacterial flagellum protein export</keyword>
<evidence type="ECO:0000256" key="2">
    <source>
        <dbReference type="ARBA" id="ARBA00010690"/>
    </source>
</evidence>
<feature type="region of interest" description="Disordered" evidence="14">
    <location>
        <begin position="1"/>
        <end position="24"/>
    </location>
</feature>
<evidence type="ECO:0000256" key="5">
    <source>
        <dbReference type="ARBA" id="ARBA00022475"/>
    </source>
</evidence>
<dbReference type="PRINTS" id="PR00950">
    <property type="entry name" value="TYPE3IMSPROT"/>
</dbReference>
<dbReference type="NCBIfam" id="TIGR00328">
    <property type="entry name" value="flhB"/>
    <property type="match status" value="1"/>
</dbReference>
<dbReference type="FunFam" id="3.40.1690.10:FF:000001">
    <property type="entry name" value="Flagellar biosynthetic protein FlhB"/>
    <property type="match status" value="1"/>
</dbReference>
<evidence type="ECO:0000256" key="3">
    <source>
        <dbReference type="ARBA" id="ARBA00021622"/>
    </source>
</evidence>
<dbReference type="InterPro" id="IPR006135">
    <property type="entry name" value="T3SS_substrate_exporter"/>
</dbReference>
<keyword evidence="15" id="KW-0966">Cell projection</keyword>
<gene>
    <name evidence="13" type="primary">flhB</name>
    <name evidence="15" type="ORF">EDC63_101717</name>
</gene>
<evidence type="ECO:0000256" key="4">
    <source>
        <dbReference type="ARBA" id="ARBA00022448"/>
    </source>
</evidence>
<evidence type="ECO:0000256" key="12">
    <source>
        <dbReference type="ARBA" id="ARBA00025078"/>
    </source>
</evidence>
<protein>
    <recommendedName>
        <fullName evidence="3 13">Flagellar biosynthetic protein FlhB</fullName>
    </recommendedName>
</protein>